<comment type="catalytic activity">
    <reaction evidence="9">
        <text>urea(in) = urea(out)</text>
        <dbReference type="Rhea" id="RHEA:32799"/>
        <dbReference type="ChEBI" id="CHEBI:16199"/>
    </reaction>
</comment>
<dbReference type="RefSeq" id="XP_020841405.1">
    <property type="nucleotide sequence ID" value="XM_020985746.1"/>
</dbReference>
<dbReference type="InterPro" id="IPR004937">
    <property type="entry name" value="Urea_transporter"/>
</dbReference>
<sequence>MNGRTLNGIGDTPHKILWTNNFGNKTFEAEGQGTHLSIPLMDGLEEQEPEQIITMEDNPTVIKMDSHEGTSSSWQGRRFISRAIGYVTGDMREYADWLKDKPIILQFLDWILRGVSQVVFINNPISGIIIIAGLLVQSPWWTLTGCLGNIVSTLTALLLSQDRSAIAAGLHGYNATLVGILMALLSYNGDYYWWLLFPVLVMSMTCPIFSSALGSVFSKWDLPVLTLPFNMALTMYSAATGSKNPFFPTKVATTSVSNVTWSQINVPELLKAIPVGVGQIYGCDNPWTGGLFLVAILLSSPLMGLHAAIGSTVGIIAGLTLSASFDDIYVGLWGYNSSLACMAIGGIFMALTWQTHLLSLACALFTAYLTAALTNMMAVFGLSTCTWPFCLATLIFLLVTTKNHSIYKLPLSKVTYSEENRIFYLTAKKKLAESPL</sequence>
<keyword evidence="4" id="KW-1003">Cell membrane</keyword>
<feature type="transmembrane region" description="Helical" evidence="14">
    <location>
        <begin position="373"/>
        <end position="399"/>
    </location>
</feature>
<evidence type="ECO:0000256" key="11">
    <source>
        <dbReference type="ARBA" id="ARBA00041364"/>
    </source>
</evidence>
<evidence type="ECO:0000256" key="14">
    <source>
        <dbReference type="SAM" id="Phobius"/>
    </source>
</evidence>
<comment type="subcellular location">
    <subcellularLocation>
        <location evidence="1">Basolateral cell membrane</location>
        <topology evidence="1">Multi-pass membrane protein</topology>
    </subcellularLocation>
</comment>
<dbReference type="Gene3D" id="1.10.3430.10">
    <property type="entry name" value="Ammonium transporter AmtB like domains"/>
    <property type="match status" value="1"/>
</dbReference>
<dbReference type="GO" id="GO:0016323">
    <property type="term" value="C:basolateral plasma membrane"/>
    <property type="evidence" value="ECO:0007669"/>
    <property type="project" value="UniProtKB-SubCell"/>
</dbReference>
<name>A0A6P5K7G2_PHACI</name>
<organism evidence="15 16">
    <name type="scientific">Phascolarctos cinereus</name>
    <name type="common">Koala</name>
    <dbReference type="NCBI Taxonomy" id="38626"/>
    <lineage>
        <taxon>Eukaryota</taxon>
        <taxon>Metazoa</taxon>
        <taxon>Chordata</taxon>
        <taxon>Craniata</taxon>
        <taxon>Vertebrata</taxon>
        <taxon>Euteleostomi</taxon>
        <taxon>Mammalia</taxon>
        <taxon>Metatheria</taxon>
        <taxon>Diprotodontia</taxon>
        <taxon>Phascolarctidae</taxon>
        <taxon>Phascolarctos</taxon>
    </lineage>
</organism>
<comment type="subunit">
    <text evidence="13">Homotrimer; each subunit contains a pore through which urea permeates. Identified in a complex with STOM.</text>
</comment>
<feature type="transmembrane region" description="Helical" evidence="14">
    <location>
        <begin position="291"/>
        <end position="321"/>
    </location>
</feature>
<keyword evidence="7 14" id="KW-0472">Membrane</keyword>
<dbReference type="RefSeq" id="XP_020841407.1">
    <property type="nucleotide sequence ID" value="XM_020985748.1"/>
</dbReference>
<dbReference type="GO" id="GO:0051649">
    <property type="term" value="P:establishment of localization in cell"/>
    <property type="evidence" value="ECO:0007669"/>
    <property type="project" value="Ensembl"/>
</dbReference>
<dbReference type="GeneID" id="110207958"/>
<evidence type="ECO:0000256" key="10">
    <source>
        <dbReference type="ARBA" id="ARBA00039623"/>
    </source>
</evidence>
<feature type="transmembrane region" description="Helical" evidence="14">
    <location>
        <begin position="191"/>
        <end position="210"/>
    </location>
</feature>
<dbReference type="GeneTree" id="ENSGT00390000018729"/>
<evidence type="ECO:0000256" key="3">
    <source>
        <dbReference type="ARBA" id="ARBA00022448"/>
    </source>
</evidence>
<dbReference type="AlphaFoldDB" id="A0A6P5K7G2"/>
<dbReference type="FunFam" id="1.10.3430.10:FF:000002">
    <property type="entry name" value="urea transporter 2"/>
    <property type="match status" value="1"/>
</dbReference>
<dbReference type="KEGG" id="pcw:110207958"/>
<feature type="transmembrane region" description="Helical" evidence="14">
    <location>
        <begin position="333"/>
        <end position="353"/>
    </location>
</feature>
<keyword evidence="5 14" id="KW-0812">Transmembrane</keyword>
<protein>
    <recommendedName>
        <fullName evidence="10">Urea transporter 1</fullName>
    </recommendedName>
    <alternativeName>
        <fullName evidence="11">Solute carrier family 14 member 1</fullName>
    </alternativeName>
    <alternativeName>
        <fullName evidence="12">Urea transporter, erythrocyte</fullName>
    </alternativeName>
</protein>
<feature type="transmembrane region" description="Helical" evidence="14">
    <location>
        <begin position="140"/>
        <end position="159"/>
    </location>
</feature>
<dbReference type="PANTHER" id="PTHR10464">
    <property type="entry name" value="UREA TRANSPORTER"/>
    <property type="match status" value="1"/>
</dbReference>
<dbReference type="InterPro" id="IPR029020">
    <property type="entry name" value="Ammonium/urea_transptr"/>
</dbReference>
<keyword evidence="6 14" id="KW-1133">Transmembrane helix</keyword>
<evidence type="ECO:0000313" key="19">
    <source>
        <dbReference type="RefSeq" id="XP_020841407.1"/>
    </source>
</evidence>
<evidence type="ECO:0000313" key="18">
    <source>
        <dbReference type="RefSeq" id="XP_020841405.1"/>
    </source>
</evidence>
<dbReference type="GO" id="GO:0005372">
    <property type="term" value="F:water transmembrane transporter activity"/>
    <property type="evidence" value="ECO:0007669"/>
    <property type="project" value="Ensembl"/>
</dbReference>
<evidence type="ECO:0000256" key="4">
    <source>
        <dbReference type="ARBA" id="ARBA00022475"/>
    </source>
</evidence>
<dbReference type="CTD" id="6563"/>
<gene>
    <name evidence="16 17 18 19" type="primary">SLC14A1</name>
</gene>
<evidence type="ECO:0000256" key="12">
    <source>
        <dbReference type="ARBA" id="ARBA00042720"/>
    </source>
</evidence>
<dbReference type="Pfam" id="PF03253">
    <property type="entry name" value="UT"/>
    <property type="match status" value="1"/>
</dbReference>
<evidence type="ECO:0000256" key="2">
    <source>
        <dbReference type="ARBA" id="ARBA00005914"/>
    </source>
</evidence>
<evidence type="ECO:0000256" key="8">
    <source>
        <dbReference type="ARBA" id="ARBA00023180"/>
    </source>
</evidence>
<evidence type="ECO:0000313" key="17">
    <source>
        <dbReference type="RefSeq" id="XP_020841404.1"/>
    </source>
</evidence>
<dbReference type="RefSeq" id="XP_020841404.1">
    <property type="nucleotide sequence ID" value="XM_020985745.1"/>
</dbReference>
<dbReference type="PANTHER" id="PTHR10464:SF5">
    <property type="entry name" value="UREA TRANSPORTER 1"/>
    <property type="match status" value="1"/>
</dbReference>
<dbReference type="GO" id="GO:0015265">
    <property type="term" value="F:urea channel activity"/>
    <property type="evidence" value="ECO:0007669"/>
    <property type="project" value="Ensembl"/>
</dbReference>
<evidence type="ECO:0000313" key="16">
    <source>
        <dbReference type="RefSeq" id="XP_020841403.1"/>
    </source>
</evidence>
<comment type="similarity">
    <text evidence="2">Belongs to the urea transporter family.</text>
</comment>
<reference evidence="16 17" key="1">
    <citation type="submission" date="2025-04" db="UniProtKB">
        <authorList>
            <consortium name="RefSeq"/>
        </authorList>
    </citation>
    <scope>IDENTIFICATION</scope>
    <source>
        <tissue evidence="16 17">Spleen</tissue>
    </source>
</reference>
<keyword evidence="3" id="KW-0813">Transport</keyword>
<feature type="transmembrane region" description="Helical" evidence="14">
    <location>
        <begin position="166"/>
        <end position="185"/>
    </location>
</feature>
<keyword evidence="15" id="KW-1185">Reference proteome</keyword>
<feature type="transmembrane region" description="Helical" evidence="14">
    <location>
        <begin position="110"/>
        <end position="134"/>
    </location>
</feature>
<proteinExistence type="inferred from homology"/>
<dbReference type="Proteomes" id="UP000515140">
    <property type="component" value="Unplaced"/>
</dbReference>
<evidence type="ECO:0000256" key="9">
    <source>
        <dbReference type="ARBA" id="ARBA00033993"/>
    </source>
</evidence>
<evidence type="ECO:0000256" key="6">
    <source>
        <dbReference type="ARBA" id="ARBA00022989"/>
    </source>
</evidence>
<dbReference type="RefSeq" id="XP_020841403.1">
    <property type="nucleotide sequence ID" value="XM_020985744.1"/>
</dbReference>
<evidence type="ECO:0000256" key="7">
    <source>
        <dbReference type="ARBA" id="ARBA00023136"/>
    </source>
</evidence>
<keyword evidence="8" id="KW-0325">Glycoprotein</keyword>
<evidence type="ECO:0000256" key="5">
    <source>
        <dbReference type="ARBA" id="ARBA00022692"/>
    </source>
</evidence>
<evidence type="ECO:0000313" key="15">
    <source>
        <dbReference type="Proteomes" id="UP000515140"/>
    </source>
</evidence>
<evidence type="ECO:0000256" key="13">
    <source>
        <dbReference type="ARBA" id="ARBA00047076"/>
    </source>
</evidence>
<evidence type="ECO:0000256" key="1">
    <source>
        <dbReference type="ARBA" id="ARBA00004554"/>
    </source>
</evidence>
<accession>A0A6P5K7G2</accession>